<dbReference type="Proteomes" id="UP001143486">
    <property type="component" value="Unassembled WGS sequence"/>
</dbReference>
<dbReference type="PANTHER" id="PTHR48101">
    <property type="entry name" value="METHYLMALONYL-COA MUTASE, MITOCHONDRIAL-RELATED"/>
    <property type="match status" value="1"/>
</dbReference>
<protein>
    <submittedName>
        <fullName evidence="2">Methylmalonyl-CoA mutase</fullName>
    </submittedName>
</protein>
<evidence type="ECO:0000259" key="1">
    <source>
        <dbReference type="Pfam" id="PF01642"/>
    </source>
</evidence>
<dbReference type="GO" id="GO:0004494">
    <property type="term" value="F:methylmalonyl-CoA mutase activity"/>
    <property type="evidence" value="ECO:0007669"/>
    <property type="project" value="TreeGrafter"/>
</dbReference>
<evidence type="ECO:0000313" key="3">
    <source>
        <dbReference type="Proteomes" id="UP001143486"/>
    </source>
</evidence>
<dbReference type="InterPro" id="IPR006099">
    <property type="entry name" value="MeMalonylCoA_mutase_a/b_cat"/>
</dbReference>
<dbReference type="PANTHER" id="PTHR48101:SF4">
    <property type="entry name" value="METHYLMALONYL-COA MUTASE, MITOCHONDRIAL"/>
    <property type="match status" value="1"/>
</dbReference>
<gene>
    <name evidence="2" type="ORF">GCM10017621_11910</name>
</gene>
<comment type="caution">
    <text evidence="2">The sequence shown here is derived from an EMBL/GenBank/DDBJ whole genome shotgun (WGS) entry which is preliminary data.</text>
</comment>
<dbReference type="RefSeq" id="WP_271186062.1">
    <property type="nucleotide sequence ID" value="NZ_BSFE01000002.1"/>
</dbReference>
<proteinExistence type="predicted"/>
<dbReference type="Pfam" id="PF01642">
    <property type="entry name" value="MM_CoA_mutase"/>
    <property type="match status" value="1"/>
</dbReference>
<sequence>MTDDIRALAGGFPALSPQDWRPLAEKALRGADFEETLSRTTVDGIDRGPVFFDRPEGAHAVDAAPRDIHLPWGMRQTLVEASPEAANAAALADLMGGVSELELRLDPEGRFGLKANDVDLMDAALKGVDLTLAPVHLDSLGGQGHHAHAFLTLMARRRVDGEQIEGGLGISPVERAARQGVALDDQCFPKAIEIAELAHAAFPNLKVFRADAALAFEAGGSEVQELAMMAASAATYIRLALKAGLGADAAARSVEARLVADTDIHLTIAKLRAARRIFARIAESFGASDQARRLSLHATTAHRMLSARDPWTNLIRNACAGFAAAAGGADAITVRPLTEAIGRPTPFARRVARNLHILLAEESHLGKVTDPAAGSYLHESLADALAQKAWALFQEIEAKGGLASALSSEWFQSEIAKSRRAHLNRYEAGTDQILGVTQYADPDPRAVETDGSWPDDDLPACALAPIRFAAQFEEAAQ</sequence>
<dbReference type="SUPFAM" id="SSF51703">
    <property type="entry name" value="Cobalamin (vitamin B12)-dependent enzymes"/>
    <property type="match status" value="1"/>
</dbReference>
<keyword evidence="3" id="KW-1185">Reference proteome</keyword>
<dbReference type="GO" id="GO:0019678">
    <property type="term" value="P:propionate metabolic process, methylmalonyl pathway"/>
    <property type="evidence" value="ECO:0007669"/>
    <property type="project" value="TreeGrafter"/>
</dbReference>
<organism evidence="2 3">
    <name type="scientific">Maricaulis virginensis</name>
    <dbReference type="NCBI Taxonomy" id="144022"/>
    <lineage>
        <taxon>Bacteria</taxon>
        <taxon>Pseudomonadati</taxon>
        <taxon>Pseudomonadota</taxon>
        <taxon>Alphaproteobacteria</taxon>
        <taxon>Maricaulales</taxon>
        <taxon>Maricaulaceae</taxon>
        <taxon>Maricaulis</taxon>
    </lineage>
</organism>
<dbReference type="AlphaFoldDB" id="A0A9W6IKK9"/>
<dbReference type="EMBL" id="BSFE01000002">
    <property type="protein sequence ID" value="GLK51683.1"/>
    <property type="molecule type" value="Genomic_DNA"/>
</dbReference>
<evidence type="ECO:0000313" key="2">
    <source>
        <dbReference type="EMBL" id="GLK51683.1"/>
    </source>
</evidence>
<dbReference type="GO" id="GO:0005737">
    <property type="term" value="C:cytoplasm"/>
    <property type="evidence" value="ECO:0007669"/>
    <property type="project" value="TreeGrafter"/>
</dbReference>
<reference evidence="2" key="2">
    <citation type="submission" date="2023-01" db="EMBL/GenBank/DDBJ databases">
        <authorList>
            <person name="Sun Q."/>
            <person name="Evtushenko L."/>
        </authorList>
    </citation>
    <scope>NUCLEOTIDE SEQUENCE</scope>
    <source>
        <strain evidence="2">VKM B-1513</strain>
    </source>
</reference>
<reference evidence="2" key="1">
    <citation type="journal article" date="2014" name="Int. J. Syst. Evol. Microbiol.">
        <title>Complete genome sequence of Corynebacterium casei LMG S-19264T (=DSM 44701T), isolated from a smear-ripened cheese.</title>
        <authorList>
            <consortium name="US DOE Joint Genome Institute (JGI-PGF)"/>
            <person name="Walter F."/>
            <person name="Albersmeier A."/>
            <person name="Kalinowski J."/>
            <person name="Ruckert C."/>
        </authorList>
    </citation>
    <scope>NUCLEOTIDE SEQUENCE</scope>
    <source>
        <strain evidence="2">VKM B-1513</strain>
    </source>
</reference>
<name>A0A9W6IKK9_9PROT</name>
<dbReference type="InterPro" id="IPR016176">
    <property type="entry name" value="Cbl-dep_enz_cat"/>
</dbReference>
<feature type="domain" description="Methylmalonyl-CoA mutase alpha/beta chain catalytic" evidence="1">
    <location>
        <begin position="71"/>
        <end position="443"/>
    </location>
</feature>
<accession>A0A9W6IKK9</accession>
<dbReference type="GO" id="GO:0031419">
    <property type="term" value="F:cobalamin binding"/>
    <property type="evidence" value="ECO:0007669"/>
    <property type="project" value="InterPro"/>
</dbReference>
<dbReference type="Gene3D" id="3.20.20.240">
    <property type="entry name" value="Methylmalonyl-CoA mutase"/>
    <property type="match status" value="1"/>
</dbReference>